<dbReference type="AlphaFoldDB" id="A0A2P5AT39"/>
<accession>A0A2P5AT39</accession>
<dbReference type="Proteomes" id="UP000237000">
    <property type="component" value="Unassembled WGS sequence"/>
</dbReference>
<evidence type="ECO:0000313" key="1">
    <source>
        <dbReference type="EMBL" id="PON39702.1"/>
    </source>
</evidence>
<reference evidence="2" key="1">
    <citation type="submission" date="2016-06" db="EMBL/GenBank/DDBJ databases">
        <title>Parallel loss of symbiosis genes in relatives of nitrogen-fixing non-legume Parasponia.</title>
        <authorList>
            <person name="Van Velzen R."/>
            <person name="Holmer R."/>
            <person name="Bu F."/>
            <person name="Rutten L."/>
            <person name="Van Zeijl A."/>
            <person name="Liu W."/>
            <person name="Santuari L."/>
            <person name="Cao Q."/>
            <person name="Sharma T."/>
            <person name="Shen D."/>
            <person name="Roswanjaya Y."/>
            <person name="Wardhani T."/>
            <person name="Kalhor M.S."/>
            <person name="Jansen J."/>
            <person name="Van den Hoogen J."/>
            <person name="Gungor B."/>
            <person name="Hartog M."/>
            <person name="Hontelez J."/>
            <person name="Verver J."/>
            <person name="Yang W.-C."/>
            <person name="Schijlen E."/>
            <person name="Repin R."/>
            <person name="Schilthuizen M."/>
            <person name="Schranz E."/>
            <person name="Heidstra R."/>
            <person name="Miyata K."/>
            <person name="Fedorova E."/>
            <person name="Kohlen W."/>
            <person name="Bisseling T."/>
            <person name="Smit S."/>
            <person name="Geurts R."/>
        </authorList>
    </citation>
    <scope>NUCLEOTIDE SEQUENCE [LARGE SCALE GENOMIC DNA]</scope>
    <source>
        <strain evidence="2">cv. RG33-2</strain>
    </source>
</reference>
<name>A0A2P5AT39_TREOI</name>
<proteinExistence type="predicted"/>
<sequence length="69" mass="7782">MEPSQWMEYMDNLFEIPHGAAKQNQTTTVVDRAYGKGFTNTCPSYLGTSSSSNHSLCTDIDDRYKSLIQ</sequence>
<dbReference type="InParanoid" id="A0A2P5AT39"/>
<keyword evidence="2" id="KW-1185">Reference proteome</keyword>
<dbReference type="EMBL" id="JXTC01000709">
    <property type="protein sequence ID" value="PON39702.1"/>
    <property type="molecule type" value="Genomic_DNA"/>
</dbReference>
<protein>
    <submittedName>
        <fullName evidence="1">Uncharacterized protein</fullName>
    </submittedName>
</protein>
<comment type="caution">
    <text evidence="1">The sequence shown here is derived from an EMBL/GenBank/DDBJ whole genome shotgun (WGS) entry which is preliminary data.</text>
</comment>
<dbReference type="OrthoDB" id="10278352at2759"/>
<organism evidence="1 2">
    <name type="scientific">Trema orientale</name>
    <name type="common">Charcoal tree</name>
    <name type="synonym">Celtis orientalis</name>
    <dbReference type="NCBI Taxonomy" id="63057"/>
    <lineage>
        <taxon>Eukaryota</taxon>
        <taxon>Viridiplantae</taxon>
        <taxon>Streptophyta</taxon>
        <taxon>Embryophyta</taxon>
        <taxon>Tracheophyta</taxon>
        <taxon>Spermatophyta</taxon>
        <taxon>Magnoliopsida</taxon>
        <taxon>eudicotyledons</taxon>
        <taxon>Gunneridae</taxon>
        <taxon>Pentapetalae</taxon>
        <taxon>rosids</taxon>
        <taxon>fabids</taxon>
        <taxon>Rosales</taxon>
        <taxon>Cannabaceae</taxon>
        <taxon>Trema</taxon>
    </lineage>
</organism>
<evidence type="ECO:0000313" key="2">
    <source>
        <dbReference type="Proteomes" id="UP000237000"/>
    </source>
</evidence>
<gene>
    <name evidence="1" type="ORF">TorRG33x02_341980</name>
</gene>